<dbReference type="Pfam" id="PF11026">
    <property type="entry name" value="DUF2721"/>
    <property type="match status" value="1"/>
</dbReference>
<proteinExistence type="predicted"/>
<protein>
    <submittedName>
        <fullName evidence="2">DUF2721 domain-containing protein</fullName>
    </submittedName>
</protein>
<dbReference type="AlphaFoldDB" id="A0A2S9JGH2"/>
<evidence type="ECO:0000313" key="2">
    <source>
        <dbReference type="EMBL" id="PRD52018.1"/>
    </source>
</evidence>
<dbReference type="InterPro" id="IPR021279">
    <property type="entry name" value="DUF2721"/>
</dbReference>
<dbReference type="OrthoDB" id="794540at2"/>
<reference evidence="2 3" key="1">
    <citation type="submission" date="2018-02" db="EMBL/GenBank/DDBJ databases">
        <title>The draft genome of Sphingobacterium gobiense H7.</title>
        <authorList>
            <person name="Li L."/>
            <person name="Liu L."/>
            <person name="Zhang X."/>
            <person name="Wang T."/>
            <person name="Liang L."/>
        </authorList>
    </citation>
    <scope>NUCLEOTIDE SEQUENCE [LARGE SCALE GENOMIC DNA]</scope>
    <source>
        <strain evidence="2 3">ACCC 05757</strain>
    </source>
</reference>
<organism evidence="2 3">
    <name type="scientific">Sphingobacterium gobiense</name>
    <dbReference type="NCBI Taxonomy" id="1382456"/>
    <lineage>
        <taxon>Bacteria</taxon>
        <taxon>Pseudomonadati</taxon>
        <taxon>Bacteroidota</taxon>
        <taxon>Sphingobacteriia</taxon>
        <taxon>Sphingobacteriales</taxon>
        <taxon>Sphingobacteriaceae</taxon>
        <taxon>Sphingobacterium</taxon>
    </lineage>
</organism>
<name>A0A2S9JGH2_9SPHI</name>
<dbReference type="EMBL" id="PVBS01000004">
    <property type="protein sequence ID" value="PRD52018.1"/>
    <property type="molecule type" value="Genomic_DNA"/>
</dbReference>
<sequence length="176" mass="19941">MNAVTMENFAQVLTVLSSMITPVVLIMANGSLILSTSQRLSREIERTRKLGKELKQLTDTETKERDDDEEILAVYKQLKRSTKRVLHLQRAMTSLYVSLLFFVATSVSIGVVDILHLSYNWIPVTLVLMGAVLLFYACLELISESRLAFIAVLFEMTRAIKAVGGNFRNGNRHRYD</sequence>
<dbReference type="Proteomes" id="UP000238642">
    <property type="component" value="Unassembled WGS sequence"/>
</dbReference>
<feature type="transmembrane region" description="Helical" evidence="1">
    <location>
        <begin position="121"/>
        <end position="139"/>
    </location>
</feature>
<keyword evidence="1" id="KW-0472">Membrane</keyword>
<feature type="transmembrane region" description="Helical" evidence="1">
    <location>
        <begin position="93"/>
        <end position="115"/>
    </location>
</feature>
<gene>
    <name evidence="2" type="ORF">C5749_17120</name>
</gene>
<keyword evidence="1" id="KW-0812">Transmembrane</keyword>
<dbReference type="RefSeq" id="WP_105727454.1">
    <property type="nucleotide sequence ID" value="NZ_PVBS01000004.1"/>
</dbReference>
<evidence type="ECO:0000256" key="1">
    <source>
        <dbReference type="SAM" id="Phobius"/>
    </source>
</evidence>
<comment type="caution">
    <text evidence="2">The sequence shown here is derived from an EMBL/GenBank/DDBJ whole genome shotgun (WGS) entry which is preliminary data.</text>
</comment>
<feature type="transmembrane region" description="Helical" evidence="1">
    <location>
        <begin position="12"/>
        <end position="34"/>
    </location>
</feature>
<keyword evidence="1" id="KW-1133">Transmembrane helix</keyword>
<keyword evidence="3" id="KW-1185">Reference proteome</keyword>
<evidence type="ECO:0000313" key="3">
    <source>
        <dbReference type="Proteomes" id="UP000238642"/>
    </source>
</evidence>
<accession>A0A2S9JGH2</accession>